<dbReference type="Gene3D" id="3.40.630.30">
    <property type="match status" value="1"/>
</dbReference>
<gene>
    <name evidence="2" type="ORF">EDD31_2413</name>
</gene>
<organism evidence="2 3">
    <name type="scientific">Bogoriella caseilytica</name>
    <dbReference type="NCBI Taxonomy" id="56055"/>
    <lineage>
        <taxon>Bacteria</taxon>
        <taxon>Bacillati</taxon>
        <taxon>Actinomycetota</taxon>
        <taxon>Actinomycetes</taxon>
        <taxon>Micrococcales</taxon>
        <taxon>Bogoriellaceae</taxon>
        <taxon>Bogoriella</taxon>
    </lineage>
</organism>
<feature type="domain" description="N-acetyltransferase" evidence="1">
    <location>
        <begin position="136"/>
        <end position="289"/>
    </location>
</feature>
<dbReference type="InterPro" id="IPR016181">
    <property type="entry name" value="Acyl_CoA_acyltransferase"/>
</dbReference>
<evidence type="ECO:0000313" key="2">
    <source>
        <dbReference type="EMBL" id="ROR74017.1"/>
    </source>
</evidence>
<dbReference type="PROSITE" id="PS51186">
    <property type="entry name" value="GNAT"/>
    <property type="match status" value="1"/>
</dbReference>
<reference evidence="2 3" key="1">
    <citation type="submission" date="2018-11" db="EMBL/GenBank/DDBJ databases">
        <title>Sequencing the genomes of 1000 actinobacteria strains.</title>
        <authorList>
            <person name="Klenk H.-P."/>
        </authorList>
    </citation>
    <scope>NUCLEOTIDE SEQUENCE [LARGE SCALE GENOMIC DNA]</scope>
    <source>
        <strain evidence="2 3">DSM 11294</strain>
    </source>
</reference>
<keyword evidence="3" id="KW-1185">Reference proteome</keyword>
<dbReference type="PANTHER" id="PTHR43617:SF20">
    <property type="entry name" value="N-ALPHA-ACETYLTRANSFERASE RIMI"/>
    <property type="match status" value="1"/>
</dbReference>
<dbReference type="PANTHER" id="PTHR43617">
    <property type="entry name" value="L-AMINO ACID N-ACETYLTRANSFERASE"/>
    <property type="match status" value="1"/>
</dbReference>
<dbReference type="InterPro" id="IPR025289">
    <property type="entry name" value="DUF4081"/>
</dbReference>
<name>A0A3N2BFI9_9MICO</name>
<dbReference type="RefSeq" id="WP_211336116.1">
    <property type="nucleotide sequence ID" value="NZ_RKHK01000001.1"/>
</dbReference>
<dbReference type="PIRSF" id="PIRSF021603">
    <property type="entry name" value="UCP21603_acetyltransf"/>
    <property type="match status" value="1"/>
</dbReference>
<dbReference type="Pfam" id="PF00583">
    <property type="entry name" value="Acetyltransf_1"/>
    <property type="match status" value="1"/>
</dbReference>
<dbReference type="InterPro" id="IPR000182">
    <property type="entry name" value="GNAT_dom"/>
</dbReference>
<proteinExistence type="predicted"/>
<protein>
    <recommendedName>
        <fullName evidence="1">N-acetyltransferase domain-containing protein</fullName>
    </recommendedName>
</protein>
<dbReference type="Pfam" id="PF13312">
    <property type="entry name" value="DUF4081"/>
    <property type="match status" value="1"/>
</dbReference>
<dbReference type="SUPFAM" id="SSF55729">
    <property type="entry name" value="Acyl-CoA N-acyltransferases (Nat)"/>
    <property type="match status" value="1"/>
</dbReference>
<dbReference type="Proteomes" id="UP000280668">
    <property type="component" value="Unassembled WGS sequence"/>
</dbReference>
<dbReference type="InterPro" id="IPR016794">
    <property type="entry name" value="UCP21603_acetyltransf"/>
</dbReference>
<dbReference type="InterPro" id="IPR050276">
    <property type="entry name" value="MshD_Acetyltransferase"/>
</dbReference>
<sequence>MKLWRRTTAAVRPLETEHRHLALEVCRRDPVASVVAAVQAEYLGYSRTAGAQMLGVFGAERGAARPEALCWFGANLVPVGVEERHLDPLATYLRRRGRRCSSLVGPAEQVLELWERLAPHWSEPREVRADQPSMVIDTDPLIEADPHVRVARVEETSLIVPASVAMFTEEVGYDPTVAGGAYASRVAELAAGERTYVRIEDLGGGPEVVFKADVGALAIGVAQIQGVWVHPERRGQGLGKRGMAAVVADVRARLAPTVSLYVNGYNDPAIATYRRVGFRQVGSYATVLF</sequence>
<dbReference type="AlphaFoldDB" id="A0A3N2BFI9"/>
<dbReference type="EMBL" id="RKHK01000001">
    <property type="protein sequence ID" value="ROR74017.1"/>
    <property type="molecule type" value="Genomic_DNA"/>
</dbReference>
<evidence type="ECO:0000313" key="3">
    <source>
        <dbReference type="Proteomes" id="UP000280668"/>
    </source>
</evidence>
<comment type="caution">
    <text evidence="2">The sequence shown here is derived from an EMBL/GenBank/DDBJ whole genome shotgun (WGS) entry which is preliminary data.</text>
</comment>
<accession>A0A3N2BFI9</accession>
<dbReference type="GO" id="GO:0008999">
    <property type="term" value="F:protein-N-terminal-alanine acetyltransferase activity"/>
    <property type="evidence" value="ECO:0007669"/>
    <property type="project" value="TreeGrafter"/>
</dbReference>
<dbReference type="CDD" id="cd04301">
    <property type="entry name" value="NAT_SF"/>
    <property type="match status" value="1"/>
</dbReference>
<evidence type="ECO:0000259" key="1">
    <source>
        <dbReference type="PROSITE" id="PS51186"/>
    </source>
</evidence>